<dbReference type="Proteomes" id="UP000520011">
    <property type="component" value="Unassembled WGS sequence"/>
</dbReference>
<keyword evidence="4" id="KW-0175">Coiled coil</keyword>
<feature type="domain" description="HAMP" evidence="6">
    <location>
        <begin position="344"/>
        <end position="396"/>
    </location>
</feature>
<evidence type="ECO:0000256" key="1">
    <source>
        <dbReference type="ARBA" id="ARBA00004236"/>
    </source>
</evidence>
<evidence type="ECO:0000313" key="7">
    <source>
        <dbReference type="EMBL" id="MBB5325284.1"/>
    </source>
</evidence>
<dbReference type="InterPro" id="IPR003660">
    <property type="entry name" value="HAMP_dom"/>
</dbReference>
<evidence type="ECO:0000256" key="3">
    <source>
        <dbReference type="ARBA" id="ARBA00023136"/>
    </source>
</evidence>
<evidence type="ECO:0000256" key="2">
    <source>
        <dbReference type="ARBA" id="ARBA00022475"/>
    </source>
</evidence>
<evidence type="ECO:0000256" key="5">
    <source>
        <dbReference type="SAM" id="Phobius"/>
    </source>
</evidence>
<evidence type="ECO:0000313" key="8">
    <source>
        <dbReference type="Proteomes" id="UP000520011"/>
    </source>
</evidence>
<protein>
    <submittedName>
        <fullName evidence="7">Methyl-accepting chemotaxis protein/Na+-transporting NADH:ubiquinone oxidoreductase subunit NqrC</fullName>
    </submittedName>
</protein>
<comment type="caution">
    <text evidence="7">The sequence shown here is derived from an EMBL/GenBank/DDBJ whole genome shotgun (WGS) entry which is preliminary data.</text>
</comment>
<dbReference type="GO" id="GO:0007165">
    <property type="term" value="P:signal transduction"/>
    <property type="evidence" value="ECO:0007669"/>
    <property type="project" value="InterPro"/>
</dbReference>
<keyword evidence="5" id="KW-1133">Transmembrane helix</keyword>
<dbReference type="EMBL" id="JACHEP010000013">
    <property type="protein sequence ID" value="MBB5325284.1"/>
    <property type="molecule type" value="Genomic_DNA"/>
</dbReference>
<name>A0A7W8IT67_9BACL</name>
<dbReference type="RefSeq" id="WP_183254674.1">
    <property type="nucleotide sequence ID" value="NZ_JACHEP010000013.1"/>
</dbReference>
<feature type="transmembrane region" description="Helical" evidence="5">
    <location>
        <begin position="316"/>
        <end position="339"/>
    </location>
</feature>
<dbReference type="CDD" id="cd06225">
    <property type="entry name" value="HAMP"/>
    <property type="match status" value="1"/>
</dbReference>
<dbReference type="SMART" id="SM00304">
    <property type="entry name" value="HAMP"/>
    <property type="match status" value="1"/>
</dbReference>
<dbReference type="SUPFAM" id="SSF158472">
    <property type="entry name" value="HAMP domain-like"/>
    <property type="match status" value="1"/>
</dbReference>
<comment type="subcellular location">
    <subcellularLocation>
        <location evidence="1">Cell membrane</location>
    </subcellularLocation>
</comment>
<feature type="coiled-coil region" evidence="4">
    <location>
        <begin position="508"/>
        <end position="535"/>
    </location>
</feature>
<keyword evidence="7" id="KW-0830">Ubiquinone</keyword>
<dbReference type="GO" id="GO:0005886">
    <property type="term" value="C:plasma membrane"/>
    <property type="evidence" value="ECO:0007669"/>
    <property type="project" value="UniProtKB-SubCell"/>
</dbReference>
<dbReference type="SUPFAM" id="SSF58104">
    <property type="entry name" value="Methyl-accepting chemotaxis protein (MCP) signaling domain"/>
    <property type="match status" value="1"/>
</dbReference>
<keyword evidence="8" id="KW-1185">Reference proteome</keyword>
<dbReference type="Gene3D" id="1.10.287.950">
    <property type="entry name" value="Methyl-accepting chemotaxis protein"/>
    <property type="match status" value="1"/>
</dbReference>
<reference evidence="7 8" key="1">
    <citation type="submission" date="2020-08" db="EMBL/GenBank/DDBJ databases">
        <title>Genomic Encyclopedia of Type Strains, Phase IV (KMG-IV): sequencing the most valuable type-strain genomes for metagenomic binning, comparative biology and taxonomic classification.</title>
        <authorList>
            <person name="Goeker M."/>
        </authorList>
    </citation>
    <scope>NUCLEOTIDE SEQUENCE [LARGE SCALE GENOMIC DNA]</scope>
    <source>
        <strain evidence="7 8">DSM 16325</strain>
    </source>
</reference>
<organism evidence="7 8">
    <name type="scientific">Anoxybacteroides tepidamans</name>
    <dbReference type="NCBI Taxonomy" id="265948"/>
    <lineage>
        <taxon>Bacteria</taxon>
        <taxon>Bacillati</taxon>
        <taxon>Bacillota</taxon>
        <taxon>Bacilli</taxon>
        <taxon>Bacillales</taxon>
        <taxon>Anoxybacillaceae</taxon>
        <taxon>Anoxybacteroides</taxon>
    </lineage>
</organism>
<evidence type="ECO:0000256" key="4">
    <source>
        <dbReference type="SAM" id="Coils"/>
    </source>
</evidence>
<keyword evidence="5" id="KW-0812">Transmembrane</keyword>
<dbReference type="Pfam" id="PF00672">
    <property type="entry name" value="HAMP"/>
    <property type="match status" value="1"/>
</dbReference>
<dbReference type="AlphaFoldDB" id="A0A7W8IT67"/>
<sequence>MKKNTVIQQIFMQITILLFLKAVLLSSAFYFLAKKQLEKAVYNEIKQTSQIIKEAMVTADDSQQTIERLIDQKLLSASKEIAKQLKGKNIDDITRQELVRLKNEVGVYDISLFVKKGDDIVVAQSSDLNEVGLSSKNWGYWFTAFQQLMAGKEVTVGKGYYVKNFWSGPISKSEWEDKYYKYAYYYDGTTSFMINPYILDQEIYRLTHDHGPAELIKKIIRSQDEIVEIAVINVPAWLKGKKNKVVEPQRDLPVLFGRHTFLLSEDRDFFKKALNKNEILSVQFSKNDVSYAKFYVPIENNRVLAIVANYSQGMYVYYKLMFIFISSLIVSTILIFIILKNVTKNHLKPLTAITQHIQSISKGHLSTSLHIFTKNEWGLIAQYLNDMTRNISGLIVEVKKEIESLVSLSALLNETMDTSLKTIDELSSSITADSEKIFHEIDMYSGKLAHYSNQILGMIESIKSDFHEKEQLVALLHEMTATLYSFRTFTKQYVSLITNMNLLSYQTVQDVDLVIDKLTKLSQELEERIKVFQLEQ</sequence>
<accession>A0A7W8IT67</accession>
<evidence type="ECO:0000259" key="6">
    <source>
        <dbReference type="PROSITE" id="PS50885"/>
    </source>
</evidence>
<keyword evidence="3 5" id="KW-0472">Membrane</keyword>
<gene>
    <name evidence="7" type="ORF">HNQ34_002384</name>
</gene>
<keyword evidence="2" id="KW-1003">Cell membrane</keyword>
<proteinExistence type="predicted"/>
<dbReference type="PROSITE" id="PS50885">
    <property type="entry name" value="HAMP"/>
    <property type="match status" value="1"/>
</dbReference>